<gene>
    <name evidence="2" type="ORF">CAEBREN_04541</name>
</gene>
<evidence type="ECO:0000313" key="2">
    <source>
        <dbReference type="EMBL" id="EGT50313.1"/>
    </source>
</evidence>
<sequence>MFGSLWSFIAVFLMLFITISMAAPVPNTERPDDFRYPENFEDIDNMPMATVRPSVNPCN</sequence>
<dbReference type="FunCoup" id="G0N1U0">
    <property type="interactions" value="1073"/>
</dbReference>
<name>G0N1U0_CAEBE</name>
<dbReference type="HOGENOM" id="CLU_2962972_0_0_1"/>
<protein>
    <submittedName>
        <fullName evidence="2">Uncharacterized protein</fullName>
    </submittedName>
</protein>
<dbReference type="OrthoDB" id="10329331at2759"/>
<evidence type="ECO:0000256" key="1">
    <source>
        <dbReference type="SAM" id="SignalP"/>
    </source>
</evidence>
<organism evidence="3">
    <name type="scientific">Caenorhabditis brenneri</name>
    <name type="common">Nematode worm</name>
    <dbReference type="NCBI Taxonomy" id="135651"/>
    <lineage>
        <taxon>Eukaryota</taxon>
        <taxon>Metazoa</taxon>
        <taxon>Ecdysozoa</taxon>
        <taxon>Nematoda</taxon>
        <taxon>Chromadorea</taxon>
        <taxon>Rhabditida</taxon>
        <taxon>Rhabditina</taxon>
        <taxon>Rhabditomorpha</taxon>
        <taxon>Rhabditoidea</taxon>
        <taxon>Rhabditidae</taxon>
        <taxon>Peloderinae</taxon>
        <taxon>Caenorhabditis</taxon>
    </lineage>
</organism>
<dbReference type="AlphaFoldDB" id="G0N1U0"/>
<proteinExistence type="predicted"/>
<feature type="chain" id="PRO_5003404322" evidence="1">
    <location>
        <begin position="23"/>
        <end position="59"/>
    </location>
</feature>
<evidence type="ECO:0000313" key="3">
    <source>
        <dbReference type="Proteomes" id="UP000008068"/>
    </source>
</evidence>
<reference evidence="3" key="1">
    <citation type="submission" date="2011-07" db="EMBL/GenBank/DDBJ databases">
        <authorList>
            <consortium name="Caenorhabditis brenneri Sequencing and Analysis Consortium"/>
            <person name="Wilson R.K."/>
        </authorList>
    </citation>
    <scope>NUCLEOTIDE SEQUENCE [LARGE SCALE GENOMIC DNA]</scope>
    <source>
        <strain evidence="3">PB2801</strain>
    </source>
</reference>
<feature type="signal peptide" evidence="1">
    <location>
        <begin position="1"/>
        <end position="22"/>
    </location>
</feature>
<dbReference type="eggNOG" id="ENOG502TIZJ">
    <property type="taxonomic scope" value="Eukaryota"/>
</dbReference>
<keyword evidence="1" id="KW-0732">Signal</keyword>
<accession>G0N1U0</accession>
<keyword evidence="3" id="KW-1185">Reference proteome</keyword>
<dbReference type="OMA" id="PSVNPCN"/>
<dbReference type="InParanoid" id="G0N1U0"/>
<dbReference type="Proteomes" id="UP000008068">
    <property type="component" value="Unassembled WGS sequence"/>
</dbReference>
<dbReference type="EMBL" id="GL379828">
    <property type="protein sequence ID" value="EGT50313.1"/>
    <property type="molecule type" value="Genomic_DNA"/>
</dbReference>